<dbReference type="PROSITE" id="PS51192">
    <property type="entry name" value="HELICASE_ATP_BIND_1"/>
    <property type="match status" value="1"/>
</dbReference>
<dbReference type="OrthoDB" id="9802848at2"/>
<dbReference type="PANTHER" id="PTHR33418:SF1">
    <property type="entry name" value="HELICASE-ASSOCIATED DOMAIN-CONTAINING PROTEIN"/>
    <property type="match status" value="1"/>
</dbReference>
<dbReference type="GO" id="GO:0005524">
    <property type="term" value="F:ATP binding"/>
    <property type="evidence" value="ECO:0007669"/>
    <property type="project" value="InterPro"/>
</dbReference>
<dbReference type="InterPro" id="IPR005114">
    <property type="entry name" value="Helicase_assoc"/>
</dbReference>
<evidence type="ECO:0000313" key="3">
    <source>
        <dbReference type="EMBL" id="QFJ55865.1"/>
    </source>
</evidence>
<sequence length="707" mass="81583">MAIELYAHNRDAYQAAIAMLKIAGKAAIIHPTGTGKSFIGFKLCEDNPDKHICWLSPSKYIFSTQLENLRKECGLENETDSFLTNITFVTYARLMNMSDEEMQAIAPDYIVLDEFHRCGAVEWGRGIERFLSIHQNIPMLGLSATAIRYLDNQRDMSDELFDGHVASEMSLGESIVRGILNPPKYVLSLYSYQEELNKYGTRARRSKSKVVRDKAEEYIDQLRRALNKAEGLDKIFEKHMSDKTGKYIVFCSNFEAMQDALEKVPSWFSLVDKNPHVYSVYSDDPTASVAFKEFKEDEDESHLRLLLCIDALNEGVHVDDISGVILLRPTVSPIIYKQQIGRALSASKKKDTVIFDIVNNIQNLYSIDVIKEEMTNAMQHFRSEASEDSIVNTNFEVIAEVSNCLELFRQLEDTLNAGWDFMYQEAKKYFDQNGNLMVPASYISEDGYGLGRWIRTQRIARQNKDADCEEKYVYGYCPITDEHVKMLDEIGMIWNSVIKENWIFNFRLAKEFYQKNGHLIVPHDYVVRSDEDDSNDIKLGIWITSQRTSFAKGRLSEEQIKLMEQIGMSWDRYDEKWQKGFQYCKRYKKEYGDINFVPADFEYEGFKLQRWLNTQRSRCKLGKLSEERIKKLQELGFKLSVHEAFWESGFVHAAEYKKQHGDLNVPNGYVCSDGFKLKSWLTNQKARCKKGMLSEGQVGRLKAIGGV</sequence>
<dbReference type="Pfam" id="PF03457">
    <property type="entry name" value="HA"/>
    <property type="match status" value="4"/>
</dbReference>
<name>A0A5P6VT32_PSEXY</name>
<dbReference type="InterPro" id="IPR001650">
    <property type="entry name" value="Helicase_C-like"/>
</dbReference>
<evidence type="ECO:0000259" key="2">
    <source>
        <dbReference type="PROSITE" id="PS51194"/>
    </source>
</evidence>
<feature type="domain" description="Helicase ATP-binding" evidence="1">
    <location>
        <begin position="17"/>
        <end position="164"/>
    </location>
</feature>
<dbReference type="PROSITE" id="PS51194">
    <property type="entry name" value="HELICASE_CTER"/>
    <property type="match status" value="1"/>
</dbReference>
<dbReference type="InterPro" id="IPR014001">
    <property type="entry name" value="Helicase_ATP-bd"/>
</dbReference>
<accession>A0A5P6VT32</accession>
<dbReference type="SMART" id="SM00490">
    <property type="entry name" value="HELICc"/>
    <property type="match status" value="1"/>
</dbReference>
<gene>
    <name evidence="3" type="ORF">FXF36_13710</name>
</gene>
<proteinExistence type="predicted"/>
<protein>
    <submittedName>
        <fullName evidence="3">Uncharacterized protein</fullName>
    </submittedName>
</protein>
<dbReference type="Pfam" id="PF04851">
    <property type="entry name" value="ResIII"/>
    <property type="match status" value="1"/>
</dbReference>
<dbReference type="Gene3D" id="6.10.140.530">
    <property type="match status" value="4"/>
</dbReference>
<evidence type="ECO:0000259" key="1">
    <source>
        <dbReference type="PROSITE" id="PS51192"/>
    </source>
</evidence>
<evidence type="ECO:0000313" key="4">
    <source>
        <dbReference type="Proteomes" id="UP000327030"/>
    </source>
</evidence>
<dbReference type="Pfam" id="PF00271">
    <property type="entry name" value="Helicase_C"/>
    <property type="match status" value="1"/>
</dbReference>
<organism evidence="3 4">
    <name type="scientific">Pseudobutyrivibrio xylanivorans</name>
    <dbReference type="NCBI Taxonomy" id="185007"/>
    <lineage>
        <taxon>Bacteria</taxon>
        <taxon>Bacillati</taxon>
        <taxon>Bacillota</taxon>
        <taxon>Clostridia</taxon>
        <taxon>Lachnospirales</taxon>
        <taxon>Lachnospiraceae</taxon>
        <taxon>Pseudobutyrivibrio</taxon>
    </lineage>
</organism>
<dbReference type="Gene3D" id="3.40.50.300">
    <property type="entry name" value="P-loop containing nucleotide triphosphate hydrolases"/>
    <property type="match status" value="2"/>
</dbReference>
<dbReference type="SUPFAM" id="SSF52540">
    <property type="entry name" value="P-loop containing nucleoside triphosphate hydrolases"/>
    <property type="match status" value="1"/>
</dbReference>
<dbReference type="PANTHER" id="PTHR33418">
    <property type="entry name" value="HELICASE-ASSOCIATED"/>
    <property type="match status" value="1"/>
</dbReference>
<dbReference type="GO" id="GO:0016787">
    <property type="term" value="F:hydrolase activity"/>
    <property type="evidence" value="ECO:0007669"/>
    <property type="project" value="InterPro"/>
</dbReference>
<dbReference type="AlphaFoldDB" id="A0A5P6VT32"/>
<dbReference type="Proteomes" id="UP000327030">
    <property type="component" value="Chromosome 1"/>
</dbReference>
<dbReference type="RefSeq" id="WP_151625030.1">
    <property type="nucleotide sequence ID" value="NZ_CP043028.1"/>
</dbReference>
<dbReference type="InterPro" id="IPR006935">
    <property type="entry name" value="Helicase/UvrB_N"/>
</dbReference>
<dbReference type="GO" id="GO:0003677">
    <property type="term" value="F:DNA binding"/>
    <property type="evidence" value="ECO:0007669"/>
    <property type="project" value="InterPro"/>
</dbReference>
<dbReference type="InterPro" id="IPR027417">
    <property type="entry name" value="P-loop_NTPase"/>
</dbReference>
<dbReference type="EMBL" id="CP043028">
    <property type="protein sequence ID" value="QFJ55865.1"/>
    <property type="molecule type" value="Genomic_DNA"/>
</dbReference>
<reference evidence="4" key="1">
    <citation type="submission" date="2019-08" db="EMBL/GenBank/DDBJ databases">
        <title>Complete Genome Sequence of the Polysaccharide-Degrading Rumen Bacterium Pseudobutyrivibrio xylanivorans MA3014.</title>
        <authorList>
            <person name="Palevich N."/>
            <person name="Maclean P.H."/>
            <person name="Kelly W.J."/>
            <person name="Leahy S.C."/>
            <person name="Rakonjac J."/>
            <person name="Attwood G.T."/>
        </authorList>
    </citation>
    <scope>NUCLEOTIDE SEQUENCE [LARGE SCALE GENOMIC DNA]</scope>
    <source>
        <strain evidence="4">MA3014</strain>
    </source>
</reference>
<dbReference type="KEGG" id="pxv:FXF36_13710"/>
<feature type="domain" description="Helicase C-terminal" evidence="2">
    <location>
        <begin position="231"/>
        <end position="385"/>
    </location>
</feature>